<comment type="caution">
    <text evidence="1">The sequence shown here is derived from an EMBL/GenBank/DDBJ whole genome shotgun (WGS) entry which is preliminary data.</text>
</comment>
<gene>
    <name evidence="1" type="ORF">LEP1GSC008_3268</name>
</gene>
<sequence>MRLVIVPTFLQEIKLYIQYAGLKCSSSHIQIYFAEKQTFAKSI</sequence>
<proteinExistence type="predicted"/>
<reference evidence="1 2" key="1">
    <citation type="submission" date="2013-01" db="EMBL/GenBank/DDBJ databases">
        <authorList>
            <person name="Harkins D.M."/>
            <person name="Durkin A.S."/>
            <person name="Brinkac L.M."/>
            <person name="Haft D.H."/>
            <person name="Selengut J.D."/>
            <person name="Sanka R."/>
            <person name="DePew J."/>
            <person name="Purushe J."/>
            <person name="Galloway R.L."/>
            <person name="Vinetz J.M."/>
            <person name="Sutton G.G."/>
            <person name="Nierman W.C."/>
            <person name="Fouts D.E."/>
        </authorList>
    </citation>
    <scope>NUCLEOTIDE SEQUENCE [LARGE SCALE GENOMIC DNA]</scope>
    <source>
        <strain evidence="1 2">Nikolaevo</strain>
    </source>
</reference>
<dbReference type="PATRIC" id="fig|1240687.3.peg.1965"/>
<protein>
    <submittedName>
        <fullName evidence="1">Uncharacterized protein</fullName>
    </submittedName>
</protein>
<evidence type="ECO:0000313" key="2">
    <source>
        <dbReference type="Proteomes" id="UP000011980"/>
    </source>
</evidence>
<dbReference type="AlphaFoldDB" id="M6FEM3"/>
<dbReference type="EMBL" id="ANCE01000097">
    <property type="protein sequence ID" value="EMK24474.1"/>
    <property type="molecule type" value="Genomic_DNA"/>
</dbReference>
<evidence type="ECO:0000313" key="1">
    <source>
        <dbReference type="EMBL" id="EMK24474.1"/>
    </source>
</evidence>
<organism evidence="1 2">
    <name type="scientific">Leptospira kirschneri serovar Bulgarica str. Nikolaevo</name>
    <dbReference type="NCBI Taxonomy" id="1240687"/>
    <lineage>
        <taxon>Bacteria</taxon>
        <taxon>Pseudomonadati</taxon>
        <taxon>Spirochaetota</taxon>
        <taxon>Spirochaetia</taxon>
        <taxon>Leptospirales</taxon>
        <taxon>Leptospiraceae</taxon>
        <taxon>Leptospira</taxon>
    </lineage>
</organism>
<name>M6FEM3_9LEPT</name>
<accession>M6FEM3</accession>
<dbReference type="Proteomes" id="UP000011980">
    <property type="component" value="Unassembled WGS sequence"/>
</dbReference>